<dbReference type="AlphaFoldDB" id="A0A8S1NP78"/>
<dbReference type="Pfam" id="PF12146">
    <property type="entry name" value="Hydrolase_4"/>
    <property type="match status" value="1"/>
</dbReference>
<dbReference type="EMBL" id="CAJJDN010000060">
    <property type="protein sequence ID" value="CAD8093149.1"/>
    <property type="molecule type" value="Genomic_DNA"/>
</dbReference>
<evidence type="ECO:0000259" key="1">
    <source>
        <dbReference type="Pfam" id="PF12146"/>
    </source>
</evidence>
<sequence length="189" mass="22464">MIILKMIKNLQVNQMADYKVMRGYIGGYGDELRLYYTKFDPPNKKASLCIVHGFGEHQGRFLHIADIFAKLNNVCCLIDFKRIWIFWRSKRILNFRRITKDIEVLLRQVSKDLPLFLYGHTMGGLLIISFLMRNSQLKIRGIITTAPMLGFPMDRKLKGIKYIAFKYFGHYMEDLVINYKTQYYWNEQE</sequence>
<protein>
    <recommendedName>
        <fullName evidence="1">Serine aminopeptidase S33 domain-containing protein</fullName>
    </recommendedName>
</protein>
<dbReference type="InterPro" id="IPR051044">
    <property type="entry name" value="MAG_DAG_Lipase"/>
</dbReference>
<comment type="caution">
    <text evidence="2">The sequence shown here is derived from an EMBL/GenBank/DDBJ whole genome shotgun (WGS) entry which is preliminary data.</text>
</comment>
<dbReference type="PANTHER" id="PTHR11614">
    <property type="entry name" value="PHOSPHOLIPASE-RELATED"/>
    <property type="match status" value="1"/>
</dbReference>
<evidence type="ECO:0000313" key="2">
    <source>
        <dbReference type="EMBL" id="CAD8093149.1"/>
    </source>
</evidence>
<evidence type="ECO:0000313" key="3">
    <source>
        <dbReference type="Proteomes" id="UP000692954"/>
    </source>
</evidence>
<dbReference type="Proteomes" id="UP000692954">
    <property type="component" value="Unassembled WGS sequence"/>
</dbReference>
<keyword evidence="3" id="KW-1185">Reference proteome</keyword>
<dbReference type="InterPro" id="IPR022742">
    <property type="entry name" value="Hydrolase_4"/>
</dbReference>
<feature type="domain" description="Serine aminopeptidase S33" evidence="1">
    <location>
        <begin position="43"/>
        <end position="179"/>
    </location>
</feature>
<proteinExistence type="predicted"/>
<dbReference type="OrthoDB" id="2498029at2759"/>
<organism evidence="2 3">
    <name type="scientific">Paramecium sonneborni</name>
    <dbReference type="NCBI Taxonomy" id="65129"/>
    <lineage>
        <taxon>Eukaryota</taxon>
        <taxon>Sar</taxon>
        <taxon>Alveolata</taxon>
        <taxon>Ciliophora</taxon>
        <taxon>Intramacronucleata</taxon>
        <taxon>Oligohymenophorea</taxon>
        <taxon>Peniculida</taxon>
        <taxon>Parameciidae</taxon>
        <taxon>Paramecium</taxon>
    </lineage>
</organism>
<reference evidence="2" key="1">
    <citation type="submission" date="2021-01" db="EMBL/GenBank/DDBJ databases">
        <authorList>
            <consortium name="Genoscope - CEA"/>
            <person name="William W."/>
        </authorList>
    </citation>
    <scope>NUCLEOTIDE SEQUENCE</scope>
</reference>
<gene>
    <name evidence="2" type="ORF">PSON_ATCC_30995.1.T0600120</name>
</gene>
<name>A0A8S1NP78_9CILI</name>
<accession>A0A8S1NP78</accession>